<dbReference type="EMBL" id="CP027666">
    <property type="protein sequence ID" value="AVO34189.1"/>
    <property type="molecule type" value="Genomic_DNA"/>
</dbReference>
<feature type="chain" id="PRO_5015416662" evidence="2">
    <location>
        <begin position="23"/>
        <end position="196"/>
    </location>
</feature>
<evidence type="ECO:0000256" key="2">
    <source>
        <dbReference type="SAM" id="SignalP"/>
    </source>
</evidence>
<sequence>MKNKAKLLLAGLAATAPLAAFAHPGALADHVHTGFASGLLHPLTGPDHLAAMLAVGMWSALVLRPRWAAPLAFVALLLAGALAAQAGLAVPGVEPMIAASLLVIGLLTAARARLPVWGGALLVGAFAFFHGAAHGSELAGPGAAAALLGMVIGTAVLHLVGMGLGEAALRRARWISAVAGAAVAALGSMLLLRMAM</sequence>
<evidence type="ECO:0000256" key="1">
    <source>
        <dbReference type="SAM" id="Phobius"/>
    </source>
</evidence>
<dbReference type="PIRSF" id="PIRSF016919">
    <property type="entry name" value="HupE_UreJ"/>
    <property type="match status" value="1"/>
</dbReference>
<accession>A0A2S0ME75</accession>
<organism evidence="3 4">
    <name type="scientific">Ottowia oryzae</name>
    <dbReference type="NCBI Taxonomy" id="2109914"/>
    <lineage>
        <taxon>Bacteria</taxon>
        <taxon>Pseudomonadati</taxon>
        <taxon>Pseudomonadota</taxon>
        <taxon>Betaproteobacteria</taxon>
        <taxon>Burkholderiales</taxon>
        <taxon>Comamonadaceae</taxon>
        <taxon>Ottowia</taxon>
    </lineage>
</organism>
<keyword evidence="1" id="KW-1133">Transmembrane helix</keyword>
<protein>
    <submittedName>
        <fullName evidence="3">Urease accessory protein UreJ</fullName>
    </submittedName>
</protein>
<dbReference type="Pfam" id="PF04955">
    <property type="entry name" value="HupE_UreJ"/>
    <property type="match status" value="1"/>
</dbReference>
<dbReference type="InterPro" id="IPR007038">
    <property type="entry name" value="HupE_UreJ"/>
</dbReference>
<evidence type="ECO:0000313" key="3">
    <source>
        <dbReference type="EMBL" id="AVO34189.1"/>
    </source>
</evidence>
<proteinExistence type="predicted"/>
<feature type="transmembrane region" description="Helical" evidence="1">
    <location>
        <begin position="139"/>
        <end position="160"/>
    </location>
</feature>
<reference evidence="3 4" key="1">
    <citation type="submission" date="2018-03" db="EMBL/GenBank/DDBJ databases">
        <title>Genome sequencing of Ottowia sp.</title>
        <authorList>
            <person name="Kim S.-J."/>
            <person name="Heo J."/>
            <person name="Kwon S.-W."/>
        </authorList>
    </citation>
    <scope>NUCLEOTIDE SEQUENCE [LARGE SCALE GENOMIC DNA]</scope>
    <source>
        <strain evidence="3 4">KADR8-3</strain>
    </source>
</reference>
<feature type="transmembrane region" description="Helical" evidence="1">
    <location>
        <begin position="172"/>
        <end position="192"/>
    </location>
</feature>
<dbReference type="KEGG" id="otk:C6570_07995"/>
<feature type="transmembrane region" description="Helical" evidence="1">
    <location>
        <begin position="46"/>
        <end position="63"/>
    </location>
</feature>
<keyword evidence="2" id="KW-0732">Signal</keyword>
<dbReference type="Proteomes" id="UP000239709">
    <property type="component" value="Chromosome"/>
</dbReference>
<dbReference type="RefSeq" id="WP_106702744.1">
    <property type="nucleotide sequence ID" value="NZ_CP027666.1"/>
</dbReference>
<dbReference type="AlphaFoldDB" id="A0A2S0ME75"/>
<keyword evidence="4" id="KW-1185">Reference proteome</keyword>
<evidence type="ECO:0000313" key="4">
    <source>
        <dbReference type="Proteomes" id="UP000239709"/>
    </source>
</evidence>
<feature type="transmembrane region" description="Helical" evidence="1">
    <location>
        <begin position="92"/>
        <end position="109"/>
    </location>
</feature>
<feature type="transmembrane region" description="Helical" evidence="1">
    <location>
        <begin position="68"/>
        <end position="86"/>
    </location>
</feature>
<keyword evidence="1" id="KW-0472">Membrane</keyword>
<feature type="signal peptide" evidence="2">
    <location>
        <begin position="1"/>
        <end position="22"/>
    </location>
</feature>
<feature type="transmembrane region" description="Helical" evidence="1">
    <location>
        <begin position="116"/>
        <end position="133"/>
    </location>
</feature>
<dbReference type="OrthoDB" id="9808192at2"/>
<gene>
    <name evidence="3" type="ORF">C6570_07995</name>
</gene>
<keyword evidence="1" id="KW-0812">Transmembrane</keyword>
<name>A0A2S0ME75_9BURK</name>